<protein>
    <submittedName>
        <fullName evidence="2">Uncharacterized protein</fullName>
    </submittedName>
</protein>
<evidence type="ECO:0000256" key="1">
    <source>
        <dbReference type="SAM" id="MobiDB-lite"/>
    </source>
</evidence>
<comment type="caution">
    <text evidence="2">The sequence shown here is derived from an EMBL/GenBank/DDBJ whole genome shotgun (WGS) entry which is preliminary data.</text>
</comment>
<dbReference type="EMBL" id="SRLO01000045">
    <property type="protein sequence ID" value="TNN81672.1"/>
    <property type="molecule type" value="Genomic_DNA"/>
</dbReference>
<reference evidence="2 3" key="1">
    <citation type="submission" date="2019-03" db="EMBL/GenBank/DDBJ databases">
        <title>First draft genome of Liparis tanakae, snailfish: a comprehensive survey of snailfish specific genes.</title>
        <authorList>
            <person name="Kim W."/>
            <person name="Song I."/>
            <person name="Jeong J.-H."/>
            <person name="Kim D."/>
            <person name="Kim S."/>
            <person name="Ryu S."/>
            <person name="Song J.Y."/>
            <person name="Lee S.K."/>
        </authorList>
    </citation>
    <scope>NUCLEOTIDE SEQUENCE [LARGE SCALE GENOMIC DNA]</scope>
    <source>
        <tissue evidence="2">Muscle</tissue>
    </source>
</reference>
<proteinExistence type="predicted"/>
<accession>A0A4Z2IWK7</accession>
<dbReference type="AlphaFoldDB" id="A0A4Z2IWK7"/>
<evidence type="ECO:0000313" key="3">
    <source>
        <dbReference type="Proteomes" id="UP000314294"/>
    </source>
</evidence>
<name>A0A4Z2IWK7_9TELE</name>
<keyword evidence="3" id="KW-1185">Reference proteome</keyword>
<evidence type="ECO:0000313" key="2">
    <source>
        <dbReference type="EMBL" id="TNN81672.1"/>
    </source>
</evidence>
<gene>
    <name evidence="2" type="ORF">EYF80_008118</name>
</gene>
<feature type="region of interest" description="Disordered" evidence="1">
    <location>
        <begin position="190"/>
        <end position="218"/>
    </location>
</feature>
<sequence length="291" mass="31492">MPTCSEAHVHKVIEHNGHLAVAEGVQHYFSLQMLISGVIRAKDTSTPNSTFSLYPGTGSRVLPVSSFLSTCKAPEEDESAAWPALDIRVTITAVYQGQPNFLNEVFPAQLVAAHTPLSHQLLLHHHLCGDASVITARVPQVIPIRGKTTAQDTGVSSLSAKLSHCHTWLRCFASTPALLPRSARYQDTALAPLRTASPSPAPSTRVGPERAFRDAGGSSVRVCGREELNSAATRARRLRKSSGRPPKNLVTHQVLSNASPHIPTVSPARVPMPVTPVWQLFHRAPSMEQEQ</sequence>
<organism evidence="2 3">
    <name type="scientific">Liparis tanakae</name>
    <name type="common">Tanaka's snailfish</name>
    <dbReference type="NCBI Taxonomy" id="230148"/>
    <lineage>
        <taxon>Eukaryota</taxon>
        <taxon>Metazoa</taxon>
        <taxon>Chordata</taxon>
        <taxon>Craniata</taxon>
        <taxon>Vertebrata</taxon>
        <taxon>Euteleostomi</taxon>
        <taxon>Actinopterygii</taxon>
        <taxon>Neopterygii</taxon>
        <taxon>Teleostei</taxon>
        <taxon>Neoteleostei</taxon>
        <taxon>Acanthomorphata</taxon>
        <taxon>Eupercaria</taxon>
        <taxon>Perciformes</taxon>
        <taxon>Cottioidei</taxon>
        <taxon>Cottales</taxon>
        <taxon>Liparidae</taxon>
        <taxon>Liparis</taxon>
    </lineage>
</organism>
<dbReference type="Proteomes" id="UP000314294">
    <property type="component" value="Unassembled WGS sequence"/>
</dbReference>